<evidence type="ECO:0000256" key="7">
    <source>
        <dbReference type="ARBA" id="ARBA00022984"/>
    </source>
</evidence>
<evidence type="ECO:0000256" key="13">
    <source>
        <dbReference type="ARBA" id="ARBA00042443"/>
    </source>
</evidence>
<dbReference type="InterPro" id="IPR050068">
    <property type="entry name" value="MurA_subfamily"/>
</dbReference>
<dbReference type="Gene3D" id="3.65.10.10">
    <property type="entry name" value="Enolpyruvate transferase domain"/>
    <property type="match status" value="2"/>
</dbReference>
<dbReference type="Proteomes" id="UP000179113">
    <property type="component" value="Unassembled WGS sequence"/>
</dbReference>
<evidence type="ECO:0000256" key="3">
    <source>
        <dbReference type="ARBA" id="ARBA00022490"/>
    </source>
</evidence>
<organism evidence="17 18">
    <name type="scientific">candidate division WWE3 bacterium RIFOXYC1_FULL_39_7</name>
    <dbReference type="NCBI Taxonomy" id="1802643"/>
    <lineage>
        <taxon>Bacteria</taxon>
        <taxon>Katanobacteria</taxon>
    </lineage>
</organism>
<dbReference type="GO" id="GO:0005737">
    <property type="term" value="C:cytoplasm"/>
    <property type="evidence" value="ECO:0007669"/>
    <property type="project" value="UniProtKB-SubCell"/>
</dbReference>
<dbReference type="InterPro" id="IPR013792">
    <property type="entry name" value="RNA3'P_cycl/enolpyr_Trfase_a/b"/>
</dbReference>
<evidence type="ECO:0000256" key="1">
    <source>
        <dbReference type="ARBA" id="ARBA00004496"/>
    </source>
</evidence>
<evidence type="ECO:0000313" key="18">
    <source>
        <dbReference type="Proteomes" id="UP000179113"/>
    </source>
</evidence>
<keyword evidence="6" id="KW-0133">Cell shape</keyword>
<comment type="catalytic activity">
    <reaction evidence="15">
        <text>phosphoenolpyruvate + UDP-N-acetyl-alpha-D-glucosamine = UDP-N-acetyl-3-O-(1-carboxyvinyl)-alpha-D-glucosamine + phosphate</text>
        <dbReference type="Rhea" id="RHEA:18681"/>
        <dbReference type="ChEBI" id="CHEBI:43474"/>
        <dbReference type="ChEBI" id="CHEBI:57705"/>
        <dbReference type="ChEBI" id="CHEBI:58702"/>
        <dbReference type="ChEBI" id="CHEBI:68483"/>
        <dbReference type="EC" id="2.5.1.7"/>
    </reaction>
</comment>
<feature type="domain" description="Enolpyruvate transferase" evidence="16">
    <location>
        <begin position="6"/>
        <end position="430"/>
    </location>
</feature>
<keyword evidence="4" id="KW-0132">Cell division</keyword>
<dbReference type="SUPFAM" id="SSF55205">
    <property type="entry name" value="EPT/RTPC-like"/>
    <property type="match status" value="1"/>
</dbReference>
<evidence type="ECO:0000256" key="12">
    <source>
        <dbReference type="ARBA" id="ARBA00039754"/>
    </source>
</evidence>
<protein>
    <recommendedName>
        <fullName evidence="12">UDP-N-acetylglucosamine 1-carboxyvinyltransferase</fullName>
        <ecNumber evidence="11">2.5.1.7</ecNumber>
    </recommendedName>
    <alternativeName>
        <fullName evidence="13">Enoylpyruvate transferase</fullName>
    </alternativeName>
    <alternativeName>
        <fullName evidence="14">UDP-N-acetylglucosamine enolpyruvyl transferase</fullName>
    </alternativeName>
</protein>
<evidence type="ECO:0000256" key="10">
    <source>
        <dbReference type="ARBA" id="ARBA00038367"/>
    </source>
</evidence>
<dbReference type="GO" id="GO:0009252">
    <property type="term" value="P:peptidoglycan biosynthetic process"/>
    <property type="evidence" value="ECO:0007669"/>
    <property type="project" value="UniProtKB-KW"/>
</dbReference>
<dbReference type="AlphaFoldDB" id="A0A1F4WK32"/>
<comment type="subcellular location">
    <subcellularLocation>
        <location evidence="1">Cytoplasm</location>
    </subcellularLocation>
</comment>
<evidence type="ECO:0000256" key="9">
    <source>
        <dbReference type="ARBA" id="ARBA00023316"/>
    </source>
</evidence>
<dbReference type="EC" id="2.5.1.7" evidence="11"/>
<comment type="caution">
    <text evidence="17">The sequence shown here is derived from an EMBL/GenBank/DDBJ whole genome shotgun (WGS) entry which is preliminary data.</text>
</comment>
<keyword evidence="9" id="KW-0961">Cell wall biogenesis/degradation</keyword>
<dbReference type="InterPro" id="IPR036968">
    <property type="entry name" value="Enolpyruvate_Tfrase_sf"/>
</dbReference>
<dbReference type="PANTHER" id="PTHR43783:SF1">
    <property type="entry name" value="UDP-N-ACETYLGLUCOSAMINE 1-CARBOXYVINYLTRANSFERASE"/>
    <property type="match status" value="1"/>
</dbReference>
<dbReference type="PANTHER" id="PTHR43783">
    <property type="entry name" value="UDP-N-ACETYLGLUCOSAMINE 1-CARBOXYVINYLTRANSFERASE"/>
    <property type="match status" value="1"/>
</dbReference>
<keyword evidence="5" id="KW-0808">Transferase</keyword>
<name>A0A1F4WK32_UNCKA</name>
<keyword evidence="3" id="KW-0963">Cytoplasm</keyword>
<dbReference type="GO" id="GO:0071555">
    <property type="term" value="P:cell wall organization"/>
    <property type="evidence" value="ECO:0007669"/>
    <property type="project" value="UniProtKB-KW"/>
</dbReference>
<dbReference type="GO" id="GO:0008760">
    <property type="term" value="F:UDP-N-acetylglucosamine 1-carboxyvinyltransferase activity"/>
    <property type="evidence" value="ECO:0007669"/>
    <property type="project" value="UniProtKB-EC"/>
</dbReference>
<proteinExistence type="inferred from homology"/>
<keyword evidence="8" id="KW-0131">Cell cycle</keyword>
<evidence type="ECO:0000256" key="2">
    <source>
        <dbReference type="ARBA" id="ARBA00004752"/>
    </source>
</evidence>
<keyword evidence="7" id="KW-0573">Peptidoglycan synthesis</keyword>
<evidence type="ECO:0000256" key="6">
    <source>
        <dbReference type="ARBA" id="ARBA00022960"/>
    </source>
</evidence>
<evidence type="ECO:0000313" key="17">
    <source>
        <dbReference type="EMBL" id="OGC69736.1"/>
    </source>
</evidence>
<evidence type="ECO:0000256" key="11">
    <source>
        <dbReference type="ARBA" id="ARBA00039108"/>
    </source>
</evidence>
<evidence type="ECO:0000259" key="16">
    <source>
        <dbReference type="Pfam" id="PF00275"/>
    </source>
</evidence>
<accession>A0A1F4WK32</accession>
<comment type="similarity">
    <text evidence="10">Belongs to the EPSP synthase family. MurA subfamily.</text>
</comment>
<dbReference type="InterPro" id="IPR001986">
    <property type="entry name" value="Enolpyruvate_Tfrase_dom"/>
</dbReference>
<gene>
    <name evidence="17" type="ORF">A2415_04630</name>
</gene>
<dbReference type="EMBL" id="MEWA01000018">
    <property type="protein sequence ID" value="OGC69736.1"/>
    <property type="molecule type" value="Genomic_DNA"/>
</dbReference>
<dbReference type="GO" id="GO:0051301">
    <property type="term" value="P:cell division"/>
    <property type="evidence" value="ECO:0007669"/>
    <property type="project" value="UniProtKB-KW"/>
</dbReference>
<sequence>MPILIDGCKPLFGSVTASGARNSALKIIFASLFSNEDIYIENVPRLESIYVDLEMIRSIGGKADWVRHNSLMVNGANLNTYIIPHDIGSRYRSTFLLAGPLLFRFGKASIPKYKSSAFTPSPTNRIVTTWKSLGINVEEDENYLHLSTDKIHASDIAFRTTTHMGTDNAILSSLFVQGETSINNASEEPEIDDLIKFCNQMGANVERVEPRKIKVTGTNIFKSTRYEVMSDKAEVAAFTAAALLTNGNIVIKKIDKFALTAFVNFLTKIGANFEFSRDELRIWHSGGNFQATELNISPSPGFVPDWMSYATLLLTQAEGTSLIHDTVYVDRLEFTKDLNRIGAKIELIKPSSIGVLPVISDDSYDFEKMGEPSTIARIIGPTKLKGEKMHIIDYRFFNMMVIAGIAAEGRTEIHGYETGYESIEAFFDKLISLGANLRIN</sequence>
<reference evidence="17 18" key="1">
    <citation type="journal article" date="2016" name="Nat. Commun.">
        <title>Thousands of microbial genomes shed light on interconnected biogeochemical processes in an aquifer system.</title>
        <authorList>
            <person name="Anantharaman K."/>
            <person name="Brown C.T."/>
            <person name="Hug L.A."/>
            <person name="Sharon I."/>
            <person name="Castelle C.J."/>
            <person name="Probst A.J."/>
            <person name="Thomas B.C."/>
            <person name="Singh A."/>
            <person name="Wilkins M.J."/>
            <person name="Karaoz U."/>
            <person name="Brodie E.L."/>
            <person name="Williams K.H."/>
            <person name="Hubbard S.S."/>
            <person name="Banfield J.F."/>
        </authorList>
    </citation>
    <scope>NUCLEOTIDE SEQUENCE [LARGE SCALE GENOMIC DNA]</scope>
</reference>
<evidence type="ECO:0000256" key="8">
    <source>
        <dbReference type="ARBA" id="ARBA00023306"/>
    </source>
</evidence>
<dbReference type="Pfam" id="PF00275">
    <property type="entry name" value="EPSP_synthase"/>
    <property type="match status" value="1"/>
</dbReference>
<dbReference type="GO" id="GO:0008360">
    <property type="term" value="P:regulation of cell shape"/>
    <property type="evidence" value="ECO:0007669"/>
    <property type="project" value="UniProtKB-KW"/>
</dbReference>
<dbReference type="NCBIfam" id="NF006873">
    <property type="entry name" value="PRK09369.1"/>
    <property type="match status" value="1"/>
</dbReference>
<evidence type="ECO:0000256" key="14">
    <source>
        <dbReference type="ARBA" id="ARBA00042842"/>
    </source>
</evidence>
<comment type="pathway">
    <text evidence="2">Cell wall biogenesis; peptidoglycan biosynthesis.</text>
</comment>
<evidence type="ECO:0000256" key="5">
    <source>
        <dbReference type="ARBA" id="ARBA00022679"/>
    </source>
</evidence>
<evidence type="ECO:0000256" key="15">
    <source>
        <dbReference type="ARBA" id="ARBA00047527"/>
    </source>
</evidence>
<evidence type="ECO:0000256" key="4">
    <source>
        <dbReference type="ARBA" id="ARBA00022618"/>
    </source>
</evidence>